<keyword evidence="5" id="KW-1185">Reference proteome</keyword>
<dbReference type="Gene3D" id="1.10.357.10">
    <property type="entry name" value="Tetracycline Repressor, domain 2"/>
    <property type="match status" value="1"/>
</dbReference>
<name>A0A4S4N7E7_9BACT</name>
<dbReference type="Proteomes" id="UP000308528">
    <property type="component" value="Unassembled WGS sequence"/>
</dbReference>
<accession>A0A4S4N7E7</accession>
<proteinExistence type="predicted"/>
<dbReference type="Pfam" id="PF00440">
    <property type="entry name" value="TetR_N"/>
    <property type="match status" value="1"/>
</dbReference>
<sequence length="224" mass="25827">MQQLNGKVSISICRSLYLKDPESSALGQKILTGSIDLIDRIGLEQYTFRKLAVHVGTTEASVYRYFENKHKLLLYLVMWYWGWMDYRLAFLLANVPSAEERLRRAVRLLTETVKEDSDFSHINEVKLHRIVVAESLKAYLTRAIDQDNRQGAFAYYKQLVDRVSAVVNELNPDFSYPQMLISTIIEGGHLQHFFSDHIPRVTNVREGEDSVVCFFTNLAFKALS</sequence>
<keyword evidence="1 2" id="KW-0238">DNA-binding</keyword>
<organism evidence="4 5">
    <name type="scientific">Neolewinella litorea</name>
    <dbReference type="NCBI Taxonomy" id="2562452"/>
    <lineage>
        <taxon>Bacteria</taxon>
        <taxon>Pseudomonadati</taxon>
        <taxon>Bacteroidota</taxon>
        <taxon>Saprospiria</taxon>
        <taxon>Saprospirales</taxon>
        <taxon>Lewinellaceae</taxon>
        <taxon>Neolewinella</taxon>
    </lineage>
</organism>
<evidence type="ECO:0000256" key="2">
    <source>
        <dbReference type="PROSITE-ProRule" id="PRU00335"/>
    </source>
</evidence>
<evidence type="ECO:0000313" key="4">
    <source>
        <dbReference type="EMBL" id="THH35009.1"/>
    </source>
</evidence>
<evidence type="ECO:0000256" key="1">
    <source>
        <dbReference type="ARBA" id="ARBA00023125"/>
    </source>
</evidence>
<evidence type="ECO:0000259" key="3">
    <source>
        <dbReference type="PROSITE" id="PS50977"/>
    </source>
</evidence>
<reference evidence="4 5" key="1">
    <citation type="submission" date="2019-04" db="EMBL/GenBank/DDBJ databases">
        <title>Lewinella litorea sp. nov., isolated from a marine sand.</title>
        <authorList>
            <person name="Yoon J.-H."/>
        </authorList>
    </citation>
    <scope>NUCLEOTIDE SEQUENCE [LARGE SCALE GENOMIC DNA]</scope>
    <source>
        <strain evidence="4 5">HSMS-39</strain>
    </source>
</reference>
<comment type="caution">
    <text evidence="4">The sequence shown here is derived from an EMBL/GenBank/DDBJ whole genome shotgun (WGS) entry which is preliminary data.</text>
</comment>
<dbReference type="InterPro" id="IPR009057">
    <property type="entry name" value="Homeodomain-like_sf"/>
</dbReference>
<dbReference type="PROSITE" id="PS50977">
    <property type="entry name" value="HTH_TETR_2"/>
    <property type="match status" value="1"/>
</dbReference>
<feature type="domain" description="HTH tetR-type" evidence="3">
    <location>
        <begin position="24"/>
        <end position="84"/>
    </location>
</feature>
<dbReference type="GO" id="GO:0003677">
    <property type="term" value="F:DNA binding"/>
    <property type="evidence" value="ECO:0007669"/>
    <property type="project" value="UniProtKB-UniRule"/>
</dbReference>
<dbReference type="AlphaFoldDB" id="A0A4S4N7E7"/>
<evidence type="ECO:0000313" key="5">
    <source>
        <dbReference type="Proteomes" id="UP000308528"/>
    </source>
</evidence>
<gene>
    <name evidence="4" type="ORF">E4021_16975</name>
</gene>
<dbReference type="OrthoDB" id="649282at2"/>
<dbReference type="SUPFAM" id="SSF46689">
    <property type="entry name" value="Homeodomain-like"/>
    <property type="match status" value="1"/>
</dbReference>
<dbReference type="RefSeq" id="WP_136460580.1">
    <property type="nucleotide sequence ID" value="NZ_SRSF01000013.1"/>
</dbReference>
<dbReference type="EMBL" id="SRSF01000013">
    <property type="protein sequence ID" value="THH35009.1"/>
    <property type="molecule type" value="Genomic_DNA"/>
</dbReference>
<protein>
    <submittedName>
        <fullName evidence="4">TetR/AcrR family transcriptional regulator</fullName>
    </submittedName>
</protein>
<feature type="DNA-binding region" description="H-T-H motif" evidence="2">
    <location>
        <begin position="47"/>
        <end position="66"/>
    </location>
</feature>
<dbReference type="InterPro" id="IPR001647">
    <property type="entry name" value="HTH_TetR"/>
</dbReference>